<dbReference type="Pfam" id="PF00270">
    <property type="entry name" value="DEAD"/>
    <property type="match status" value="1"/>
</dbReference>
<dbReference type="SMART" id="SM00487">
    <property type="entry name" value="DEXDc"/>
    <property type="match status" value="1"/>
</dbReference>
<keyword evidence="1" id="KW-0547">Nucleotide-binding</keyword>
<keyword evidence="4 10" id="KW-0347">Helicase</keyword>
<protein>
    <submittedName>
        <fullName evidence="10">ATP-dependent DNA helicase RecG</fullName>
        <ecNumber evidence="10">3.6.4.12</ecNumber>
    </submittedName>
</protein>
<dbReference type="CDD" id="cd17992">
    <property type="entry name" value="DEXHc_RecG"/>
    <property type="match status" value="1"/>
</dbReference>
<dbReference type="InterPro" id="IPR014001">
    <property type="entry name" value="Helicase_ATP-bd"/>
</dbReference>
<evidence type="ECO:0000256" key="6">
    <source>
        <dbReference type="ARBA" id="ARBA00023125"/>
    </source>
</evidence>
<dbReference type="Gene3D" id="3.40.50.300">
    <property type="entry name" value="P-loop containing nucleotide triphosphate hydrolases"/>
    <property type="match status" value="2"/>
</dbReference>
<evidence type="ECO:0000256" key="1">
    <source>
        <dbReference type="ARBA" id="ARBA00022741"/>
    </source>
</evidence>
<keyword evidence="7" id="KW-0234">DNA repair</keyword>
<dbReference type="PROSITE" id="PS51192">
    <property type="entry name" value="HELICASE_ATP_BIND_1"/>
    <property type="match status" value="1"/>
</dbReference>
<dbReference type="CDD" id="cd04488">
    <property type="entry name" value="RecG_wedge_OBF"/>
    <property type="match status" value="1"/>
</dbReference>
<keyword evidence="6" id="KW-0238">DNA-binding</keyword>
<proteinExistence type="predicted"/>
<dbReference type="Gene3D" id="2.40.50.140">
    <property type="entry name" value="Nucleic acid-binding proteins"/>
    <property type="match status" value="1"/>
</dbReference>
<dbReference type="EC" id="3.6.4.12" evidence="10"/>
<dbReference type="GO" id="GO:0016787">
    <property type="term" value="F:hydrolase activity"/>
    <property type="evidence" value="ECO:0007669"/>
    <property type="project" value="UniProtKB-KW"/>
</dbReference>
<feature type="domain" description="Helicase C-terminal" evidence="9">
    <location>
        <begin position="492"/>
        <end position="648"/>
    </location>
</feature>
<evidence type="ECO:0000313" key="10">
    <source>
        <dbReference type="EMBL" id="MDR7355464.1"/>
    </source>
</evidence>
<keyword evidence="3 10" id="KW-0378">Hydrolase</keyword>
<dbReference type="SUPFAM" id="SSF50249">
    <property type="entry name" value="Nucleic acid-binding proteins"/>
    <property type="match status" value="1"/>
</dbReference>
<accession>A0ABU2B9Z2</accession>
<evidence type="ECO:0000256" key="3">
    <source>
        <dbReference type="ARBA" id="ARBA00022801"/>
    </source>
</evidence>
<dbReference type="InterPro" id="IPR047112">
    <property type="entry name" value="RecG/Mfd"/>
</dbReference>
<keyword evidence="11" id="KW-1185">Reference proteome</keyword>
<dbReference type="PROSITE" id="PS51194">
    <property type="entry name" value="HELICASE_CTER"/>
    <property type="match status" value="1"/>
</dbReference>
<gene>
    <name evidence="10" type="ORF">J2S37_002002</name>
</gene>
<evidence type="ECO:0000256" key="7">
    <source>
        <dbReference type="ARBA" id="ARBA00023204"/>
    </source>
</evidence>
<dbReference type="GO" id="GO:0003678">
    <property type="term" value="F:DNA helicase activity"/>
    <property type="evidence" value="ECO:0007669"/>
    <property type="project" value="UniProtKB-EC"/>
</dbReference>
<dbReference type="InterPro" id="IPR033454">
    <property type="entry name" value="RecG_wedge"/>
</dbReference>
<evidence type="ECO:0000313" key="11">
    <source>
        <dbReference type="Proteomes" id="UP001183619"/>
    </source>
</evidence>
<dbReference type="InterPro" id="IPR012340">
    <property type="entry name" value="NA-bd_OB-fold"/>
</dbReference>
<evidence type="ECO:0000256" key="2">
    <source>
        <dbReference type="ARBA" id="ARBA00022763"/>
    </source>
</evidence>
<evidence type="ECO:0000256" key="4">
    <source>
        <dbReference type="ARBA" id="ARBA00022806"/>
    </source>
</evidence>
<feature type="domain" description="Helicase ATP-binding" evidence="8">
    <location>
        <begin position="303"/>
        <end position="470"/>
    </location>
</feature>
<dbReference type="SMART" id="SM00490">
    <property type="entry name" value="HELICc"/>
    <property type="match status" value="1"/>
</dbReference>
<dbReference type="SUPFAM" id="SSF52540">
    <property type="entry name" value="P-loop containing nucleoside triphosphate hydrolases"/>
    <property type="match status" value="1"/>
</dbReference>
<dbReference type="Pfam" id="PF17191">
    <property type="entry name" value="RecG_wedge"/>
    <property type="match status" value="1"/>
</dbReference>
<dbReference type="InterPro" id="IPR001650">
    <property type="entry name" value="Helicase_C-like"/>
</dbReference>
<evidence type="ECO:0000256" key="5">
    <source>
        <dbReference type="ARBA" id="ARBA00022840"/>
    </source>
</evidence>
<sequence>MFLGWSDDRRLSTILPAKEARAIKRHLGYETAEELLQHYPRTFAQHRSTHRMDSLNEGDIVTCIGQITHIAQRDTGSTFIVTVTIFDGDHYIDAAFFRARWLLKVLRVGVFGMFTGKLKYFQGKPQLQHPDYLLFPHEPSSQAAGRGCGAQSPVPGGASMDSEQDYDFAALVSSMDQIPIYPAKKSLPTWRIMAAIAQVLASTPKVADPLGRFAPSDLPSFDETLRGLHNRSIDPLSPYLTRLVYDEALALSLVMAVRRTEATARVATALPRCEQGAQQALIESLPYELTCGQRRVMKEITVDLDRTHPMQRLLQGEVGSGKTVVSLVAMLQAVDNHQQCALLAPTEVLAHQHGVSLRSLLDAAGLQSVTVTVLTGSMGVKEKRDALLKIVSGDADIVVGTHSLIQDSVEFFDLGLCVIDEQHRFGVEQRDVLRTKGREGKTPHVLVMTATPIPRTVAITHFGDLSQSLLTELPGGRKPIQCFCVPAEFPRWVQRMWEVCVEQIALGHQVYVVYPRIESESGVEEMFEVLRTSVFQGHKVAMLHGKMAPEDKDAVMEDFASGATSVLVATTVIEVGIDVPNATVMVVMEAERFGASQLHQLRGRVGRGGNESFCFFCTEAQQGTPSFARVALLAETTDGFDVAALDLEMRREGDVLGKNQSGRERTVRFLDLLEHAPLIERANEDAQVIVAEDLELAKRLIRRYDDRSQDYLEKS</sequence>
<dbReference type="InterPro" id="IPR011545">
    <property type="entry name" value="DEAD/DEAH_box_helicase_dom"/>
</dbReference>
<dbReference type="PANTHER" id="PTHR47964:SF1">
    <property type="entry name" value="ATP-DEPENDENT DNA HELICASE HOMOLOG RECG, CHLOROPLASTIC"/>
    <property type="match status" value="1"/>
</dbReference>
<keyword evidence="5" id="KW-0067">ATP-binding</keyword>
<evidence type="ECO:0000259" key="8">
    <source>
        <dbReference type="PROSITE" id="PS51192"/>
    </source>
</evidence>
<comment type="caution">
    <text evidence="10">The sequence shown here is derived from an EMBL/GenBank/DDBJ whole genome shotgun (WGS) entry which is preliminary data.</text>
</comment>
<keyword evidence="2" id="KW-0227">DNA damage</keyword>
<dbReference type="EMBL" id="JAVDYF010000001">
    <property type="protein sequence ID" value="MDR7355464.1"/>
    <property type="molecule type" value="Genomic_DNA"/>
</dbReference>
<evidence type="ECO:0000259" key="9">
    <source>
        <dbReference type="PROSITE" id="PS51194"/>
    </source>
</evidence>
<dbReference type="Pfam" id="PF00271">
    <property type="entry name" value="Helicase_C"/>
    <property type="match status" value="1"/>
</dbReference>
<organism evidence="10 11">
    <name type="scientific">Corynebacterium felinum</name>
    <dbReference type="NCBI Taxonomy" id="131318"/>
    <lineage>
        <taxon>Bacteria</taxon>
        <taxon>Bacillati</taxon>
        <taxon>Actinomycetota</taxon>
        <taxon>Actinomycetes</taxon>
        <taxon>Mycobacteriales</taxon>
        <taxon>Corynebacteriaceae</taxon>
        <taxon>Corynebacterium</taxon>
    </lineage>
</organism>
<dbReference type="InterPro" id="IPR027417">
    <property type="entry name" value="P-loop_NTPase"/>
</dbReference>
<reference evidence="10 11" key="1">
    <citation type="submission" date="2023-07" db="EMBL/GenBank/DDBJ databases">
        <title>Sequencing the genomes of 1000 actinobacteria strains.</title>
        <authorList>
            <person name="Klenk H.-P."/>
        </authorList>
    </citation>
    <scope>NUCLEOTIDE SEQUENCE [LARGE SCALE GENOMIC DNA]</scope>
    <source>
        <strain evidence="10 11">DSM 44508</strain>
    </source>
</reference>
<dbReference type="RefSeq" id="WP_277104103.1">
    <property type="nucleotide sequence ID" value="NZ_BAAAJS010000001.1"/>
</dbReference>
<dbReference type="PANTHER" id="PTHR47964">
    <property type="entry name" value="ATP-DEPENDENT DNA HELICASE HOMOLOG RECG, CHLOROPLASTIC"/>
    <property type="match status" value="1"/>
</dbReference>
<name>A0ABU2B9Z2_9CORY</name>
<dbReference type="Proteomes" id="UP001183619">
    <property type="component" value="Unassembled WGS sequence"/>
</dbReference>